<dbReference type="Proteomes" id="UP001352263">
    <property type="component" value="Unassembled WGS sequence"/>
</dbReference>
<feature type="chain" id="PRO_5046472931" evidence="1">
    <location>
        <begin position="27"/>
        <end position="70"/>
    </location>
</feature>
<protein>
    <submittedName>
        <fullName evidence="2">Formate dehydrogenase</fullName>
    </submittedName>
</protein>
<evidence type="ECO:0000256" key="1">
    <source>
        <dbReference type="SAM" id="SignalP"/>
    </source>
</evidence>
<dbReference type="InterPro" id="IPR014177">
    <property type="entry name" value="Formate_DH_TAT-contain"/>
</dbReference>
<evidence type="ECO:0000313" key="2">
    <source>
        <dbReference type="EMBL" id="MEC4717861.1"/>
    </source>
</evidence>
<dbReference type="RefSeq" id="WP_326504606.1">
    <property type="nucleotide sequence ID" value="NZ_JAWIIV010000001.1"/>
</dbReference>
<evidence type="ECO:0000313" key="3">
    <source>
        <dbReference type="Proteomes" id="UP001352263"/>
    </source>
</evidence>
<comment type="caution">
    <text evidence="2">The sequence shown here is derived from an EMBL/GenBank/DDBJ whole genome shotgun (WGS) entry which is preliminary data.</text>
</comment>
<keyword evidence="1" id="KW-0732">Signal</keyword>
<accession>A0ABU6J357</accession>
<dbReference type="EMBL" id="JAWIIV010000001">
    <property type="protein sequence ID" value="MEC4717861.1"/>
    <property type="molecule type" value="Genomic_DNA"/>
</dbReference>
<feature type="signal peptide" evidence="1">
    <location>
        <begin position="1"/>
        <end position="26"/>
    </location>
</feature>
<reference evidence="2 3" key="1">
    <citation type="submission" date="2023-10" db="EMBL/GenBank/DDBJ databases">
        <title>Noviherbaspirillum sp. CPCC 100848 genome assembly.</title>
        <authorList>
            <person name="Li X.Y."/>
            <person name="Fang X.M."/>
        </authorList>
    </citation>
    <scope>NUCLEOTIDE SEQUENCE [LARGE SCALE GENOMIC DNA]</scope>
    <source>
        <strain evidence="2 3">CPCC 100848</strain>
    </source>
</reference>
<gene>
    <name evidence="2" type="ORF">RY831_01745</name>
</gene>
<dbReference type="PIRSF" id="PIRSF036704">
    <property type="entry name" value="UCP036704"/>
    <property type="match status" value="1"/>
</dbReference>
<proteinExistence type="predicted"/>
<organism evidence="2 3">
    <name type="scientific">Noviherbaspirillum album</name>
    <dbReference type="NCBI Taxonomy" id="3080276"/>
    <lineage>
        <taxon>Bacteria</taxon>
        <taxon>Pseudomonadati</taxon>
        <taxon>Pseudomonadota</taxon>
        <taxon>Betaproteobacteria</taxon>
        <taxon>Burkholderiales</taxon>
        <taxon>Oxalobacteraceae</taxon>
        <taxon>Noviherbaspirillum</taxon>
    </lineage>
</organism>
<name>A0ABU6J357_9BURK</name>
<keyword evidence="3" id="KW-1185">Reference proteome</keyword>
<sequence length="70" mass="7625">MKMASHDAKRRIFLTAAACAPVVAVAALITRTQSAPEVLVPEVSADKTAGSVGYHETEHIRKYYRSAAYF</sequence>